<evidence type="ECO:0000256" key="5">
    <source>
        <dbReference type="SAM" id="MobiDB-lite"/>
    </source>
</evidence>
<feature type="domain" description="Peptidase S54 rhomboid" evidence="7">
    <location>
        <begin position="67"/>
        <end position="198"/>
    </location>
</feature>
<dbReference type="RefSeq" id="WP_183948213.1">
    <property type="nucleotide sequence ID" value="NZ_JACHHX010000008.1"/>
</dbReference>
<keyword evidence="8" id="KW-0378">Hydrolase</keyword>
<organism evidence="8 9">
    <name type="scientific">Rehaibacterium terrae</name>
    <dbReference type="NCBI Taxonomy" id="1341696"/>
    <lineage>
        <taxon>Bacteria</taxon>
        <taxon>Pseudomonadati</taxon>
        <taxon>Pseudomonadota</taxon>
        <taxon>Gammaproteobacteria</taxon>
        <taxon>Lysobacterales</taxon>
        <taxon>Lysobacteraceae</taxon>
        <taxon>Rehaibacterium</taxon>
    </lineage>
</organism>
<dbReference type="GO" id="GO:0016020">
    <property type="term" value="C:membrane"/>
    <property type="evidence" value="ECO:0007669"/>
    <property type="project" value="UniProtKB-SubCell"/>
</dbReference>
<feature type="transmembrane region" description="Helical" evidence="6">
    <location>
        <begin position="155"/>
        <end position="173"/>
    </location>
</feature>
<evidence type="ECO:0000256" key="4">
    <source>
        <dbReference type="ARBA" id="ARBA00023136"/>
    </source>
</evidence>
<keyword evidence="8" id="KW-0645">Protease</keyword>
<dbReference type="PANTHER" id="PTHR43731">
    <property type="entry name" value="RHOMBOID PROTEASE"/>
    <property type="match status" value="1"/>
</dbReference>
<gene>
    <name evidence="8" type="ORF">HNQ58_001431</name>
</gene>
<feature type="transmembrane region" description="Helical" evidence="6">
    <location>
        <begin position="103"/>
        <end position="123"/>
    </location>
</feature>
<evidence type="ECO:0000256" key="3">
    <source>
        <dbReference type="ARBA" id="ARBA00022989"/>
    </source>
</evidence>
<keyword evidence="9" id="KW-1185">Reference proteome</keyword>
<dbReference type="InterPro" id="IPR022764">
    <property type="entry name" value="Peptidase_S54_rhomboid_dom"/>
</dbReference>
<dbReference type="GO" id="GO:0004252">
    <property type="term" value="F:serine-type endopeptidase activity"/>
    <property type="evidence" value="ECO:0007669"/>
    <property type="project" value="InterPro"/>
</dbReference>
<protein>
    <submittedName>
        <fullName evidence="8">Membrane associated rhomboid family serine protease</fullName>
    </submittedName>
</protein>
<keyword evidence="2 6" id="KW-0812">Transmembrane</keyword>
<evidence type="ECO:0000256" key="6">
    <source>
        <dbReference type="SAM" id="Phobius"/>
    </source>
</evidence>
<dbReference type="InterPro" id="IPR050925">
    <property type="entry name" value="Rhomboid_protease_S54"/>
</dbReference>
<feature type="transmembrane region" description="Helical" evidence="6">
    <location>
        <begin position="129"/>
        <end position="148"/>
    </location>
</feature>
<evidence type="ECO:0000259" key="7">
    <source>
        <dbReference type="Pfam" id="PF01694"/>
    </source>
</evidence>
<proteinExistence type="predicted"/>
<feature type="transmembrane region" description="Helical" evidence="6">
    <location>
        <begin position="185"/>
        <end position="201"/>
    </location>
</feature>
<name>A0A7W8DE60_9GAMM</name>
<dbReference type="Gene3D" id="1.20.1540.10">
    <property type="entry name" value="Rhomboid-like"/>
    <property type="match status" value="1"/>
</dbReference>
<dbReference type="SUPFAM" id="SSF144091">
    <property type="entry name" value="Rhomboid-like"/>
    <property type="match status" value="1"/>
</dbReference>
<evidence type="ECO:0000256" key="1">
    <source>
        <dbReference type="ARBA" id="ARBA00004141"/>
    </source>
</evidence>
<dbReference type="GO" id="GO:0006508">
    <property type="term" value="P:proteolysis"/>
    <property type="evidence" value="ECO:0007669"/>
    <property type="project" value="UniProtKB-KW"/>
</dbReference>
<evidence type="ECO:0000313" key="9">
    <source>
        <dbReference type="Proteomes" id="UP000519004"/>
    </source>
</evidence>
<dbReference type="PANTHER" id="PTHR43731:SF9">
    <property type="entry name" value="SLR1461 PROTEIN"/>
    <property type="match status" value="1"/>
</dbReference>
<accession>A0A7W8DE60</accession>
<evidence type="ECO:0000256" key="2">
    <source>
        <dbReference type="ARBA" id="ARBA00022692"/>
    </source>
</evidence>
<keyword evidence="4 6" id="KW-0472">Membrane</keyword>
<dbReference type="EMBL" id="JACHHX010000008">
    <property type="protein sequence ID" value="MBB5015527.1"/>
    <property type="molecule type" value="Genomic_DNA"/>
</dbReference>
<dbReference type="AlphaFoldDB" id="A0A7W8DE60"/>
<feature type="transmembrane region" description="Helical" evidence="6">
    <location>
        <begin position="63"/>
        <end position="96"/>
    </location>
</feature>
<comment type="subcellular location">
    <subcellularLocation>
        <location evidence="1">Membrane</location>
        <topology evidence="1">Multi-pass membrane protein</topology>
    </subcellularLocation>
</comment>
<feature type="transmembrane region" description="Helical" evidence="6">
    <location>
        <begin position="26"/>
        <end position="43"/>
    </location>
</feature>
<reference evidence="8 9" key="1">
    <citation type="submission" date="2020-08" db="EMBL/GenBank/DDBJ databases">
        <title>Genomic Encyclopedia of Type Strains, Phase IV (KMG-IV): sequencing the most valuable type-strain genomes for metagenomic binning, comparative biology and taxonomic classification.</title>
        <authorList>
            <person name="Goeker M."/>
        </authorList>
    </citation>
    <scope>NUCLEOTIDE SEQUENCE [LARGE SCALE GENOMIC DNA]</scope>
    <source>
        <strain evidence="8 9">DSM 25897</strain>
    </source>
</reference>
<feature type="region of interest" description="Disordered" evidence="5">
    <location>
        <begin position="208"/>
        <end position="270"/>
    </location>
</feature>
<comment type="caution">
    <text evidence="8">The sequence shown here is derived from an EMBL/GenBank/DDBJ whole genome shotgun (WGS) entry which is preliminary data.</text>
</comment>
<dbReference type="Pfam" id="PF01694">
    <property type="entry name" value="Rhomboid"/>
    <property type="match status" value="1"/>
</dbReference>
<dbReference type="Proteomes" id="UP000519004">
    <property type="component" value="Unassembled WGS sequence"/>
</dbReference>
<sequence>MDLPQPAPPADPADPAAQARADRARFVHALLASAAFVALLWWIKLLEAWLGAFSALALRPGEAVGLVGILTAPLLHGSVAHLTANTLPLLVLGWLALSVYPKAALRALPLIWLLSGALVWWVGRPPAHLGASGLTHGLMFFVFLLGLLRRDRPAIAAGMIAFFLYGGMLLTVLPREPGVSWEYHLFGALAGVLAAVLWRRLDPAPPRRRYSWEDEDGDTGDGGPPSEASQYEPPPPRDVPVLWQRPPESRGVVLRFPDRRADGESQGPGT</sequence>
<keyword evidence="3 6" id="KW-1133">Transmembrane helix</keyword>
<evidence type="ECO:0000313" key="8">
    <source>
        <dbReference type="EMBL" id="MBB5015527.1"/>
    </source>
</evidence>
<dbReference type="InterPro" id="IPR035952">
    <property type="entry name" value="Rhomboid-like_sf"/>
</dbReference>